<feature type="non-terminal residue" evidence="1">
    <location>
        <position position="1"/>
    </location>
</feature>
<organism evidence="1 2">
    <name type="scientific">Boletus edulis BED1</name>
    <dbReference type="NCBI Taxonomy" id="1328754"/>
    <lineage>
        <taxon>Eukaryota</taxon>
        <taxon>Fungi</taxon>
        <taxon>Dikarya</taxon>
        <taxon>Basidiomycota</taxon>
        <taxon>Agaricomycotina</taxon>
        <taxon>Agaricomycetes</taxon>
        <taxon>Agaricomycetidae</taxon>
        <taxon>Boletales</taxon>
        <taxon>Boletineae</taxon>
        <taxon>Boletaceae</taxon>
        <taxon>Boletoideae</taxon>
        <taxon>Boletus</taxon>
    </lineage>
</organism>
<comment type="caution">
    <text evidence="1">The sequence shown here is derived from an EMBL/GenBank/DDBJ whole genome shotgun (WGS) entry which is preliminary data.</text>
</comment>
<dbReference type="EMBL" id="WHUW01000002">
    <property type="protein sequence ID" value="KAF8450931.1"/>
    <property type="molecule type" value="Genomic_DNA"/>
</dbReference>
<evidence type="ECO:0000313" key="2">
    <source>
        <dbReference type="Proteomes" id="UP001194468"/>
    </source>
</evidence>
<sequence length="50" mass="5862">NGLNVVEHHFRNPVFALSMDFNPYQEFEKESTGQEQIYGEFMSGDHAWDI</sequence>
<proteinExistence type="predicted"/>
<evidence type="ECO:0000313" key="1">
    <source>
        <dbReference type="EMBL" id="KAF8450931.1"/>
    </source>
</evidence>
<dbReference type="Proteomes" id="UP001194468">
    <property type="component" value="Unassembled WGS sequence"/>
</dbReference>
<protein>
    <submittedName>
        <fullName evidence="1">Uncharacterized protein</fullName>
    </submittedName>
</protein>
<name>A0AAD4C7E3_BOLED</name>
<reference evidence="1" key="2">
    <citation type="journal article" date="2020" name="Nat. Commun.">
        <title>Large-scale genome sequencing of mycorrhizal fungi provides insights into the early evolution of symbiotic traits.</title>
        <authorList>
            <person name="Miyauchi S."/>
            <person name="Kiss E."/>
            <person name="Kuo A."/>
            <person name="Drula E."/>
            <person name="Kohler A."/>
            <person name="Sanchez-Garcia M."/>
            <person name="Morin E."/>
            <person name="Andreopoulos B."/>
            <person name="Barry K.W."/>
            <person name="Bonito G."/>
            <person name="Buee M."/>
            <person name="Carver A."/>
            <person name="Chen C."/>
            <person name="Cichocki N."/>
            <person name="Clum A."/>
            <person name="Culley D."/>
            <person name="Crous P.W."/>
            <person name="Fauchery L."/>
            <person name="Girlanda M."/>
            <person name="Hayes R.D."/>
            <person name="Keri Z."/>
            <person name="LaButti K."/>
            <person name="Lipzen A."/>
            <person name="Lombard V."/>
            <person name="Magnuson J."/>
            <person name="Maillard F."/>
            <person name="Murat C."/>
            <person name="Nolan M."/>
            <person name="Ohm R.A."/>
            <person name="Pangilinan J."/>
            <person name="Pereira M.F."/>
            <person name="Perotto S."/>
            <person name="Peter M."/>
            <person name="Pfister S."/>
            <person name="Riley R."/>
            <person name="Sitrit Y."/>
            <person name="Stielow J.B."/>
            <person name="Szollosi G."/>
            <person name="Zifcakova L."/>
            <person name="Stursova M."/>
            <person name="Spatafora J.W."/>
            <person name="Tedersoo L."/>
            <person name="Vaario L.M."/>
            <person name="Yamada A."/>
            <person name="Yan M."/>
            <person name="Wang P."/>
            <person name="Xu J."/>
            <person name="Bruns T."/>
            <person name="Baldrian P."/>
            <person name="Vilgalys R."/>
            <person name="Dunand C."/>
            <person name="Henrissat B."/>
            <person name="Grigoriev I.V."/>
            <person name="Hibbett D."/>
            <person name="Nagy L.G."/>
            <person name="Martin F.M."/>
        </authorList>
    </citation>
    <scope>NUCLEOTIDE SEQUENCE</scope>
    <source>
        <strain evidence="1">BED1</strain>
    </source>
</reference>
<dbReference type="AlphaFoldDB" id="A0AAD4C7E3"/>
<accession>A0AAD4C7E3</accession>
<dbReference type="InterPro" id="IPR041078">
    <property type="entry name" value="Plavaka"/>
</dbReference>
<gene>
    <name evidence="1" type="ORF">L210DRAFT_3385588</name>
</gene>
<keyword evidence="2" id="KW-1185">Reference proteome</keyword>
<reference evidence="1" key="1">
    <citation type="submission" date="2019-10" db="EMBL/GenBank/DDBJ databases">
        <authorList>
            <consortium name="DOE Joint Genome Institute"/>
            <person name="Kuo A."/>
            <person name="Miyauchi S."/>
            <person name="Kiss E."/>
            <person name="Drula E."/>
            <person name="Kohler A."/>
            <person name="Sanchez-Garcia M."/>
            <person name="Andreopoulos B."/>
            <person name="Barry K.W."/>
            <person name="Bonito G."/>
            <person name="Buee M."/>
            <person name="Carver A."/>
            <person name="Chen C."/>
            <person name="Cichocki N."/>
            <person name="Clum A."/>
            <person name="Culley D."/>
            <person name="Crous P.W."/>
            <person name="Fauchery L."/>
            <person name="Girlanda M."/>
            <person name="Hayes R."/>
            <person name="Keri Z."/>
            <person name="LaButti K."/>
            <person name="Lipzen A."/>
            <person name="Lombard V."/>
            <person name="Magnuson J."/>
            <person name="Maillard F."/>
            <person name="Morin E."/>
            <person name="Murat C."/>
            <person name="Nolan M."/>
            <person name="Ohm R."/>
            <person name="Pangilinan J."/>
            <person name="Pereira M."/>
            <person name="Perotto S."/>
            <person name="Peter M."/>
            <person name="Riley R."/>
            <person name="Sitrit Y."/>
            <person name="Stielow B."/>
            <person name="Szollosi G."/>
            <person name="Zifcakova L."/>
            <person name="Stursova M."/>
            <person name="Spatafora J.W."/>
            <person name="Tedersoo L."/>
            <person name="Vaario L.-M."/>
            <person name="Yamada A."/>
            <person name="Yan M."/>
            <person name="Wang P."/>
            <person name="Xu J."/>
            <person name="Bruns T."/>
            <person name="Baldrian P."/>
            <person name="Vilgalys R."/>
            <person name="Henrissat B."/>
            <person name="Grigoriev I.V."/>
            <person name="Hibbett D."/>
            <person name="Nagy L.G."/>
            <person name="Martin F.M."/>
        </authorList>
    </citation>
    <scope>NUCLEOTIDE SEQUENCE</scope>
    <source>
        <strain evidence="1">BED1</strain>
    </source>
</reference>
<dbReference type="Pfam" id="PF18759">
    <property type="entry name" value="Plavaka"/>
    <property type="match status" value="1"/>
</dbReference>